<dbReference type="InterPro" id="IPR050490">
    <property type="entry name" value="Bact_solute-bd_prot1"/>
</dbReference>
<evidence type="ECO:0000256" key="1">
    <source>
        <dbReference type="SAM" id="MobiDB-lite"/>
    </source>
</evidence>
<evidence type="ECO:0000313" key="2">
    <source>
        <dbReference type="EMBL" id="GGJ01636.1"/>
    </source>
</evidence>
<evidence type="ECO:0000313" key="3">
    <source>
        <dbReference type="Proteomes" id="UP000653099"/>
    </source>
</evidence>
<sequence length="537" mass="59904">MNRRQVMKYFGGGLGAGMAGLAGCNTGDSGGGGDDSGDGGDDGGDGGGGDTETRPFPIEDPETFEEVELRWTTDNSAGPLYAMFGPLIEEETNITFNSGQTLPADNYYSSLNSDLISGDVPYDIVLNIPLYLGDFQARGLFEPLDDYLAQYEGTQEYLDSIIEPYKRFYMEFDGDTVALPIDGDIHNLFYRPSYFQDETHQEEYEAQYGQELRVPQTWPEFNQVAEYFTENTEDGVYGTQVYGARPFNFGWWMDRAASKGVIYFDEEMEPQINSDGAVEALENMVETIDYAPEGSAQFGIAETVNQWQQGNVVMSVWWIDLSEFTARGDFPVVGDQRSAAVPGWEQDDGSIRRNAMMLYNRLYSIPASLPQERKDAAFYAILRLARDPVLSQATADPFTGLDPSNENHYTEEAAQFYTQSNPLRGTGEGFPDNPPIFSPDTDYVGGISAQEQALQHIQAGQTNMENGFPQPQWPGATQYTNALSIHIQRALTGEESPQEALDNAAEEWRTTVEELGRESQREQYLNFLETARDLDYV</sequence>
<proteinExistence type="predicted"/>
<keyword evidence="3" id="KW-1185">Reference proteome</keyword>
<feature type="compositionally biased region" description="Acidic residues" evidence="1">
    <location>
        <begin position="35"/>
        <end position="44"/>
    </location>
</feature>
<dbReference type="PANTHER" id="PTHR43649">
    <property type="entry name" value="ARABINOSE-BINDING PROTEIN-RELATED"/>
    <property type="match status" value="1"/>
</dbReference>
<dbReference type="AlphaFoldDB" id="A0A830E8E3"/>
<dbReference type="PROSITE" id="PS51257">
    <property type="entry name" value="PROKAR_LIPOPROTEIN"/>
    <property type="match status" value="1"/>
</dbReference>
<reference evidence="2" key="1">
    <citation type="journal article" date="2014" name="Int. J. Syst. Evol. Microbiol.">
        <title>Complete genome sequence of Corynebacterium casei LMG S-19264T (=DSM 44701T), isolated from a smear-ripened cheese.</title>
        <authorList>
            <consortium name="US DOE Joint Genome Institute (JGI-PGF)"/>
            <person name="Walter F."/>
            <person name="Albersmeier A."/>
            <person name="Kalinowski J."/>
            <person name="Ruckert C."/>
        </authorList>
    </citation>
    <scope>NUCLEOTIDE SEQUENCE</scope>
    <source>
        <strain evidence="2">JCM 14359</strain>
    </source>
</reference>
<dbReference type="InterPro" id="IPR006059">
    <property type="entry name" value="SBP"/>
</dbReference>
<dbReference type="SUPFAM" id="SSF53850">
    <property type="entry name" value="Periplasmic binding protein-like II"/>
    <property type="match status" value="1"/>
</dbReference>
<comment type="caution">
    <text evidence="2">The sequence shown here is derived from an EMBL/GenBank/DDBJ whole genome shotgun (WGS) entry which is preliminary data.</text>
</comment>
<name>A0A830E8E3_9EURY</name>
<accession>A0A830E8E3</accession>
<dbReference type="PANTHER" id="PTHR43649:SF12">
    <property type="entry name" value="DIACETYLCHITOBIOSE BINDING PROTEIN DASA"/>
    <property type="match status" value="1"/>
</dbReference>
<dbReference type="Proteomes" id="UP000653099">
    <property type="component" value="Unassembled WGS sequence"/>
</dbReference>
<organism evidence="2 3">
    <name type="scientific">Halobellus salinus</name>
    <dbReference type="NCBI Taxonomy" id="931585"/>
    <lineage>
        <taxon>Archaea</taxon>
        <taxon>Methanobacteriati</taxon>
        <taxon>Methanobacteriota</taxon>
        <taxon>Stenosarchaea group</taxon>
        <taxon>Halobacteria</taxon>
        <taxon>Halobacteriales</taxon>
        <taxon>Haloferacaceae</taxon>
        <taxon>Halobellus</taxon>
    </lineage>
</organism>
<gene>
    <name evidence="2" type="ORF">GCM10008995_09270</name>
</gene>
<dbReference type="EMBL" id="BMOC01000004">
    <property type="protein sequence ID" value="GGJ01636.1"/>
    <property type="molecule type" value="Genomic_DNA"/>
</dbReference>
<feature type="region of interest" description="Disordered" evidence="1">
    <location>
        <begin position="29"/>
        <end position="58"/>
    </location>
</feature>
<protein>
    <recommendedName>
        <fullName evidence="4">Extracellular solute-binding protein</fullName>
    </recommendedName>
</protein>
<dbReference type="Gene3D" id="3.40.190.10">
    <property type="entry name" value="Periplasmic binding protein-like II"/>
    <property type="match status" value="2"/>
</dbReference>
<reference evidence="2" key="2">
    <citation type="submission" date="2020-09" db="EMBL/GenBank/DDBJ databases">
        <authorList>
            <person name="Sun Q."/>
            <person name="Ohkuma M."/>
        </authorList>
    </citation>
    <scope>NUCLEOTIDE SEQUENCE</scope>
    <source>
        <strain evidence="2">JCM 14359</strain>
    </source>
</reference>
<dbReference type="Pfam" id="PF01547">
    <property type="entry name" value="SBP_bac_1"/>
    <property type="match status" value="1"/>
</dbReference>
<evidence type="ECO:0008006" key="4">
    <source>
        <dbReference type="Google" id="ProtNLM"/>
    </source>
</evidence>